<keyword evidence="5 7" id="KW-1133">Transmembrane helix</keyword>
<keyword evidence="11" id="KW-1185">Reference proteome</keyword>
<feature type="transmembrane region" description="Helical" evidence="7">
    <location>
        <begin position="159"/>
        <end position="180"/>
    </location>
</feature>
<dbReference type="PaxDb" id="2903-EOD09451"/>
<feature type="transmembrane region" description="Helical" evidence="7">
    <location>
        <begin position="46"/>
        <end position="65"/>
    </location>
</feature>
<name>A0A0D3IDW6_EMIH1</name>
<evidence type="ECO:0000256" key="6">
    <source>
        <dbReference type="ARBA" id="ARBA00023136"/>
    </source>
</evidence>
<accession>A0A0D3IDW6</accession>
<dbReference type="GeneID" id="17255562"/>
<dbReference type="RefSeq" id="XP_005761880.1">
    <property type="nucleotide sequence ID" value="XM_005761823.1"/>
</dbReference>
<feature type="transmembrane region" description="Helical" evidence="7">
    <location>
        <begin position="6"/>
        <end position="25"/>
    </location>
</feature>
<evidence type="ECO:0000256" key="3">
    <source>
        <dbReference type="ARBA" id="ARBA00022692"/>
    </source>
</evidence>
<keyword evidence="8" id="KW-0732">Signal</keyword>
<evidence type="ECO:0000256" key="7">
    <source>
        <dbReference type="SAM" id="Phobius"/>
    </source>
</evidence>
<evidence type="ECO:0000313" key="10">
    <source>
        <dbReference type="EnsemblProtists" id="EOD09451"/>
    </source>
</evidence>
<dbReference type="Pfam" id="PF03188">
    <property type="entry name" value="Cytochrom_B561"/>
    <property type="match status" value="1"/>
</dbReference>
<proteinExistence type="predicted"/>
<protein>
    <recommendedName>
        <fullName evidence="9">Cytochrome b561 domain-containing protein</fullName>
    </recommendedName>
</protein>
<dbReference type="STRING" id="2903.R1DF59"/>
<feature type="domain" description="Cytochrome b561" evidence="9">
    <location>
        <begin position="1"/>
        <end position="188"/>
    </location>
</feature>
<evidence type="ECO:0000259" key="9">
    <source>
        <dbReference type="PROSITE" id="PS50939"/>
    </source>
</evidence>
<keyword evidence="4" id="KW-0249">Electron transport</keyword>
<dbReference type="PROSITE" id="PS50939">
    <property type="entry name" value="CYTOCHROME_B561"/>
    <property type="match status" value="1"/>
</dbReference>
<dbReference type="AlphaFoldDB" id="A0A0D3IDW6"/>
<evidence type="ECO:0000256" key="4">
    <source>
        <dbReference type="ARBA" id="ARBA00022982"/>
    </source>
</evidence>
<dbReference type="PANTHER" id="PTHR47281">
    <property type="entry name" value="OS09G0557700 PROTEIN"/>
    <property type="match status" value="1"/>
</dbReference>
<feature type="transmembrane region" description="Helical" evidence="7">
    <location>
        <begin position="132"/>
        <end position="153"/>
    </location>
</feature>
<organism evidence="10 11">
    <name type="scientific">Emiliania huxleyi (strain CCMP1516)</name>
    <dbReference type="NCBI Taxonomy" id="280463"/>
    <lineage>
        <taxon>Eukaryota</taxon>
        <taxon>Haptista</taxon>
        <taxon>Haptophyta</taxon>
        <taxon>Prymnesiophyceae</taxon>
        <taxon>Isochrysidales</taxon>
        <taxon>Noelaerhabdaceae</taxon>
        <taxon>Emiliania</taxon>
    </lineage>
</organism>
<keyword evidence="3 7" id="KW-0812">Transmembrane</keyword>
<keyword evidence="2" id="KW-0813">Transport</keyword>
<dbReference type="InterPro" id="IPR045879">
    <property type="entry name" value="B561A"/>
</dbReference>
<dbReference type="Proteomes" id="UP000013827">
    <property type="component" value="Unassembled WGS sequence"/>
</dbReference>
<reference evidence="10" key="2">
    <citation type="submission" date="2024-10" db="UniProtKB">
        <authorList>
            <consortium name="EnsemblProtists"/>
        </authorList>
    </citation>
    <scope>IDENTIFICATION</scope>
</reference>
<evidence type="ECO:0000256" key="5">
    <source>
        <dbReference type="ARBA" id="ARBA00022989"/>
    </source>
</evidence>
<evidence type="ECO:0000313" key="11">
    <source>
        <dbReference type="Proteomes" id="UP000013827"/>
    </source>
</evidence>
<dbReference type="InterPro" id="IPR006593">
    <property type="entry name" value="Cyt_b561/ferric_Rdtase_TM"/>
</dbReference>
<dbReference type="HOGENOM" id="CLU_1362609_0_0_1"/>
<feature type="signal peptide" evidence="8">
    <location>
        <begin position="1"/>
        <end position="19"/>
    </location>
</feature>
<evidence type="ECO:0000256" key="1">
    <source>
        <dbReference type="ARBA" id="ARBA00004370"/>
    </source>
</evidence>
<keyword evidence="6 7" id="KW-0472">Membrane</keyword>
<feature type="chain" id="PRO_5044291025" description="Cytochrome b561 domain-containing protein" evidence="8">
    <location>
        <begin position="20"/>
        <end position="201"/>
    </location>
</feature>
<evidence type="ECO:0000256" key="2">
    <source>
        <dbReference type="ARBA" id="ARBA00022448"/>
    </source>
</evidence>
<dbReference type="CDD" id="cd08760">
    <property type="entry name" value="Cyt_b561_FRRS1_like"/>
    <property type="match status" value="1"/>
</dbReference>
<comment type="subcellular location">
    <subcellularLocation>
        <location evidence="1">Membrane</location>
    </subcellularLocation>
</comment>
<feature type="transmembrane region" description="Helical" evidence="7">
    <location>
        <begin position="77"/>
        <end position="98"/>
    </location>
</feature>
<reference evidence="11" key="1">
    <citation type="journal article" date="2013" name="Nature">
        <title>Pan genome of the phytoplankton Emiliania underpins its global distribution.</title>
        <authorList>
            <person name="Read B.A."/>
            <person name="Kegel J."/>
            <person name="Klute M.J."/>
            <person name="Kuo A."/>
            <person name="Lefebvre S.C."/>
            <person name="Maumus F."/>
            <person name="Mayer C."/>
            <person name="Miller J."/>
            <person name="Monier A."/>
            <person name="Salamov A."/>
            <person name="Young J."/>
            <person name="Aguilar M."/>
            <person name="Claverie J.M."/>
            <person name="Frickenhaus S."/>
            <person name="Gonzalez K."/>
            <person name="Herman E.K."/>
            <person name="Lin Y.C."/>
            <person name="Napier J."/>
            <person name="Ogata H."/>
            <person name="Sarno A.F."/>
            <person name="Shmutz J."/>
            <person name="Schroeder D."/>
            <person name="de Vargas C."/>
            <person name="Verret F."/>
            <person name="von Dassow P."/>
            <person name="Valentin K."/>
            <person name="Van de Peer Y."/>
            <person name="Wheeler G."/>
            <person name="Dacks J.B."/>
            <person name="Delwiche C.F."/>
            <person name="Dyhrman S.T."/>
            <person name="Glockner G."/>
            <person name="John U."/>
            <person name="Richards T."/>
            <person name="Worden A.Z."/>
            <person name="Zhang X."/>
            <person name="Grigoriev I.V."/>
            <person name="Allen A.E."/>
            <person name="Bidle K."/>
            <person name="Borodovsky M."/>
            <person name="Bowler C."/>
            <person name="Brownlee C."/>
            <person name="Cock J.M."/>
            <person name="Elias M."/>
            <person name="Gladyshev V.N."/>
            <person name="Groth M."/>
            <person name="Guda C."/>
            <person name="Hadaegh A."/>
            <person name="Iglesias-Rodriguez M.D."/>
            <person name="Jenkins J."/>
            <person name="Jones B.M."/>
            <person name="Lawson T."/>
            <person name="Leese F."/>
            <person name="Lindquist E."/>
            <person name="Lobanov A."/>
            <person name="Lomsadze A."/>
            <person name="Malik S.B."/>
            <person name="Marsh M.E."/>
            <person name="Mackinder L."/>
            <person name="Mock T."/>
            <person name="Mueller-Roeber B."/>
            <person name="Pagarete A."/>
            <person name="Parker M."/>
            <person name="Probert I."/>
            <person name="Quesneville H."/>
            <person name="Raines C."/>
            <person name="Rensing S.A."/>
            <person name="Riano-Pachon D.M."/>
            <person name="Richier S."/>
            <person name="Rokitta S."/>
            <person name="Shiraiwa Y."/>
            <person name="Soanes D.M."/>
            <person name="van der Giezen M."/>
            <person name="Wahlund T.M."/>
            <person name="Williams B."/>
            <person name="Wilson W."/>
            <person name="Wolfe G."/>
            <person name="Wurch L.L."/>
        </authorList>
    </citation>
    <scope>NUCLEOTIDE SEQUENCE</scope>
</reference>
<dbReference type="Gene3D" id="1.20.120.1770">
    <property type="match status" value="1"/>
</dbReference>
<dbReference type="eggNOG" id="KOG4293">
    <property type="taxonomic scope" value="Eukaryota"/>
</dbReference>
<sequence length="201" mass="21790">MPVHGGHLAHGLLLCLAWALLFPSGAVTPRFWKARWPTTWLKFHKILNLSAVALTLIGVVVQIVATQRDGSPHFAHTHAILGLTLTVAVVLQPVYGYLRPPKKTSPGRRAQLPVRVQSPSTKRVAWKWSHMLIGYGMIGIGVFQLISGIRLSWGLESLYGVYGGLFGLAMLWGLVGFMLAPKASAKAAEDAPPSRVGIMAN</sequence>
<dbReference type="KEGG" id="ehx:EMIHUDRAFT_350605"/>
<dbReference type="GO" id="GO:0016020">
    <property type="term" value="C:membrane"/>
    <property type="evidence" value="ECO:0007669"/>
    <property type="project" value="UniProtKB-SubCell"/>
</dbReference>
<dbReference type="EnsemblProtists" id="EOD09451">
    <property type="protein sequence ID" value="EOD09451"/>
    <property type="gene ID" value="EMIHUDRAFT_350605"/>
</dbReference>
<dbReference type="SMART" id="SM00665">
    <property type="entry name" value="B561"/>
    <property type="match status" value="1"/>
</dbReference>
<dbReference type="PANTHER" id="PTHR47281:SF1">
    <property type="entry name" value="OS09G0557700 PROTEIN"/>
    <property type="match status" value="1"/>
</dbReference>
<evidence type="ECO:0000256" key="8">
    <source>
        <dbReference type="SAM" id="SignalP"/>
    </source>
</evidence>